<dbReference type="Proteomes" id="UP000237271">
    <property type="component" value="Unassembled WGS sequence"/>
</dbReference>
<evidence type="ECO:0000256" key="4">
    <source>
        <dbReference type="ARBA" id="ARBA00023136"/>
    </source>
</evidence>
<evidence type="ECO:0000313" key="6">
    <source>
        <dbReference type="EMBL" id="POM75617.1"/>
    </source>
</evidence>
<dbReference type="EMBL" id="NCKW01003729">
    <property type="protein sequence ID" value="POM75617.1"/>
    <property type="molecule type" value="Genomic_DNA"/>
</dbReference>
<dbReference type="InterPro" id="IPR039421">
    <property type="entry name" value="Type_1_exporter"/>
</dbReference>
<dbReference type="SUPFAM" id="SSF90123">
    <property type="entry name" value="ABC transporter transmembrane region"/>
    <property type="match status" value="1"/>
</dbReference>
<keyword evidence="7" id="KW-1185">Reference proteome</keyword>
<evidence type="ECO:0000256" key="2">
    <source>
        <dbReference type="ARBA" id="ARBA00022692"/>
    </source>
</evidence>
<keyword evidence="2" id="KW-0812">Transmembrane</keyword>
<evidence type="ECO:0000313" key="7">
    <source>
        <dbReference type="Proteomes" id="UP000237271"/>
    </source>
</evidence>
<proteinExistence type="predicted"/>
<keyword evidence="4" id="KW-0472">Membrane</keyword>
<sequence>MTARPEDPNNPEQPYVEVLTPRLQNEDEKTKILFECDDAPPKRQVPLLELFSFADATDKLLMAVGTVGALGAGVLRPLMVVLWGNVINSFGSASAQGSNDDISSSVNKVSRDLTIVGVVAIITQEIGWFDVNDPMQLSSRVAEATITIQDGIGSKMSDMLHFSSTVVSGIIIAFVKGWEGRLLFGSYSGRHINGQLTKSLDRARKLTESADPPATKIGRCGKWCLDAHSIRIYVTLLSSCLTKLS</sequence>
<evidence type="ECO:0000256" key="1">
    <source>
        <dbReference type="ARBA" id="ARBA00004141"/>
    </source>
</evidence>
<accession>A0A2P4YCS2</accession>
<keyword evidence="3" id="KW-1133">Transmembrane helix</keyword>
<dbReference type="PANTHER" id="PTHR24222">
    <property type="entry name" value="ABC TRANSPORTER B FAMILY"/>
    <property type="match status" value="1"/>
</dbReference>
<gene>
    <name evidence="6" type="ORF">PHPALM_7260</name>
</gene>
<dbReference type="GO" id="GO:0140359">
    <property type="term" value="F:ABC-type transporter activity"/>
    <property type="evidence" value="ECO:0007669"/>
    <property type="project" value="InterPro"/>
</dbReference>
<feature type="domain" description="ABC transmembrane type-1" evidence="5">
    <location>
        <begin position="120"/>
        <end position="179"/>
    </location>
</feature>
<dbReference type="AlphaFoldDB" id="A0A2P4YCS2"/>
<reference evidence="6 7" key="1">
    <citation type="journal article" date="2017" name="Genome Biol. Evol.">
        <title>Phytophthora megakarya and P. palmivora, closely related causal agents of cacao black pod rot, underwent increases in genome sizes and gene numbers by different mechanisms.</title>
        <authorList>
            <person name="Ali S.S."/>
            <person name="Shao J."/>
            <person name="Lary D.J."/>
            <person name="Kronmiller B."/>
            <person name="Shen D."/>
            <person name="Strem M.D."/>
            <person name="Amoako-Attah I."/>
            <person name="Akrofi A.Y."/>
            <person name="Begoude B.A."/>
            <person name="Ten Hoopen G.M."/>
            <person name="Coulibaly K."/>
            <person name="Kebe B.I."/>
            <person name="Melnick R.L."/>
            <person name="Guiltinan M.J."/>
            <person name="Tyler B.M."/>
            <person name="Meinhardt L.W."/>
            <person name="Bailey B.A."/>
        </authorList>
    </citation>
    <scope>NUCLEOTIDE SEQUENCE [LARGE SCALE GENOMIC DNA]</scope>
    <source>
        <strain evidence="7">sbr112.9</strain>
    </source>
</reference>
<dbReference type="InterPro" id="IPR011527">
    <property type="entry name" value="ABC1_TM_dom"/>
</dbReference>
<dbReference type="Gene3D" id="1.20.1560.10">
    <property type="entry name" value="ABC transporter type 1, transmembrane domain"/>
    <property type="match status" value="2"/>
</dbReference>
<name>A0A2P4YCS2_9STRA</name>
<dbReference type="InterPro" id="IPR036640">
    <property type="entry name" value="ABC1_TM_sf"/>
</dbReference>
<dbReference type="Pfam" id="PF00664">
    <property type="entry name" value="ABC_membrane"/>
    <property type="match status" value="1"/>
</dbReference>
<dbReference type="GO" id="GO:0005524">
    <property type="term" value="F:ATP binding"/>
    <property type="evidence" value="ECO:0007669"/>
    <property type="project" value="InterPro"/>
</dbReference>
<evidence type="ECO:0000256" key="3">
    <source>
        <dbReference type="ARBA" id="ARBA00022989"/>
    </source>
</evidence>
<protein>
    <submittedName>
        <fullName evidence="6">Multidrug resistance protein ABC Superfamily</fullName>
    </submittedName>
</protein>
<dbReference type="OrthoDB" id="6500128at2759"/>
<dbReference type="PANTHER" id="PTHR24222:SF76">
    <property type="entry name" value="MYCOBACTIN IMPORT ATP-BINDING_PERMEASE PROTEIN IRTB"/>
    <property type="match status" value="1"/>
</dbReference>
<dbReference type="GO" id="GO:0005886">
    <property type="term" value="C:plasma membrane"/>
    <property type="evidence" value="ECO:0007669"/>
    <property type="project" value="TreeGrafter"/>
</dbReference>
<comment type="subcellular location">
    <subcellularLocation>
        <location evidence="1">Membrane</location>
        <topology evidence="1">Multi-pass membrane protein</topology>
    </subcellularLocation>
</comment>
<comment type="caution">
    <text evidence="6">The sequence shown here is derived from an EMBL/GenBank/DDBJ whole genome shotgun (WGS) entry which is preliminary data.</text>
</comment>
<evidence type="ECO:0000259" key="5">
    <source>
        <dbReference type="Pfam" id="PF00664"/>
    </source>
</evidence>
<organism evidence="6 7">
    <name type="scientific">Phytophthora palmivora</name>
    <dbReference type="NCBI Taxonomy" id="4796"/>
    <lineage>
        <taxon>Eukaryota</taxon>
        <taxon>Sar</taxon>
        <taxon>Stramenopiles</taxon>
        <taxon>Oomycota</taxon>
        <taxon>Peronosporomycetes</taxon>
        <taxon>Peronosporales</taxon>
        <taxon>Peronosporaceae</taxon>
        <taxon>Phytophthora</taxon>
    </lineage>
</organism>